<reference evidence="2" key="1">
    <citation type="submission" date="2022-08" db="EMBL/GenBank/DDBJ databases">
        <authorList>
            <person name="Deng Y."/>
            <person name="Han X.-F."/>
            <person name="Zhang Y.-Q."/>
        </authorList>
    </citation>
    <scope>NUCLEOTIDE SEQUENCE</scope>
    <source>
        <strain evidence="2">CPCC 203386</strain>
    </source>
</reference>
<feature type="region of interest" description="Disordered" evidence="1">
    <location>
        <begin position="121"/>
        <end position="156"/>
    </location>
</feature>
<feature type="compositionally biased region" description="Basic and acidic residues" evidence="1">
    <location>
        <begin position="184"/>
        <end position="201"/>
    </location>
</feature>
<comment type="caution">
    <text evidence="2">The sequence shown here is derived from an EMBL/GenBank/DDBJ whole genome shotgun (WGS) entry which is preliminary data.</text>
</comment>
<dbReference type="Pfam" id="PF13563">
    <property type="entry name" value="2_5_RNA_ligase2"/>
    <property type="match status" value="1"/>
</dbReference>
<feature type="compositionally biased region" description="Low complexity" evidence="1">
    <location>
        <begin position="129"/>
        <end position="139"/>
    </location>
</feature>
<evidence type="ECO:0000313" key="2">
    <source>
        <dbReference type="EMBL" id="MCS5733492.1"/>
    </source>
</evidence>
<gene>
    <name evidence="2" type="ORF">N1032_07045</name>
</gene>
<accession>A0ABT2H0P6</accession>
<keyword evidence="2" id="KW-0436">Ligase</keyword>
<dbReference type="InterPro" id="IPR009097">
    <property type="entry name" value="Cyclic_Pdiesterase"/>
</dbReference>
<dbReference type="SUPFAM" id="SSF55144">
    <property type="entry name" value="LigT-like"/>
    <property type="match status" value="1"/>
</dbReference>
<name>A0ABT2H0P6_9MICO</name>
<protein>
    <submittedName>
        <fullName evidence="2">2'-5' RNA ligase family protein</fullName>
    </submittedName>
</protein>
<dbReference type="Proteomes" id="UP001165586">
    <property type="component" value="Unassembled WGS sequence"/>
</dbReference>
<evidence type="ECO:0000256" key="1">
    <source>
        <dbReference type="SAM" id="MobiDB-lite"/>
    </source>
</evidence>
<evidence type="ECO:0000313" key="3">
    <source>
        <dbReference type="Proteomes" id="UP001165586"/>
    </source>
</evidence>
<dbReference type="EMBL" id="JANLCJ010000002">
    <property type="protein sequence ID" value="MCS5733492.1"/>
    <property type="molecule type" value="Genomic_DNA"/>
</dbReference>
<dbReference type="Gene3D" id="3.90.1140.10">
    <property type="entry name" value="Cyclic phosphodiesterase"/>
    <property type="match status" value="1"/>
</dbReference>
<dbReference type="RefSeq" id="WP_259538308.1">
    <property type="nucleotide sequence ID" value="NZ_JANLCJ010000002.1"/>
</dbReference>
<dbReference type="GO" id="GO:0016874">
    <property type="term" value="F:ligase activity"/>
    <property type="evidence" value="ECO:0007669"/>
    <property type="project" value="UniProtKB-KW"/>
</dbReference>
<proteinExistence type="predicted"/>
<organism evidence="2 3">
    <name type="scientific">Herbiconiux daphne</name>
    <dbReference type="NCBI Taxonomy" id="2970914"/>
    <lineage>
        <taxon>Bacteria</taxon>
        <taxon>Bacillati</taxon>
        <taxon>Actinomycetota</taxon>
        <taxon>Actinomycetes</taxon>
        <taxon>Micrococcales</taxon>
        <taxon>Microbacteriaceae</taxon>
        <taxon>Herbiconiux</taxon>
    </lineage>
</organism>
<sequence length="232" mass="24507">MESTAHRTAPVVSLELVLDAATEALVRDEWQALADAGLSSLAAHRAASNRPHITLMVRRTIAPLKAAQLAEVVSLPLPIALGPVVLFGTGDRRVLARTIVPSAALLRLHADLHALVGPGAGLGDDDAPGPDTYTPAPGTGAPGPGPDAPHTRPGEWTPHVTLARRLRVEVLPLALSLLHDPRAEAQDAPEARQPHHGEQTHRAHQAHQPRARSTAVALRRWDAASATVTELL</sequence>
<feature type="region of interest" description="Disordered" evidence="1">
    <location>
        <begin position="184"/>
        <end position="217"/>
    </location>
</feature>
<keyword evidence="3" id="KW-1185">Reference proteome</keyword>